<dbReference type="GeneID" id="33356202"/>
<comment type="similarity">
    <text evidence="1 5">Belongs to the bacterial ribosomal protein bL35 family.</text>
</comment>
<evidence type="ECO:0000313" key="7">
    <source>
        <dbReference type="EMBL" id="ARW62918.1"/>
    </source>
</evidence>
<dbReference type="HAMAP" id="MF_00514">
    <property type="entry name" value="Ribosomal_bL35"/>
    <property type="match status" value="1"/>
</dbReference>
<dbReference type="PANTHER" id="PTHR33343:SF1">
    <property type="entry name" value="LARGE RIBOSOMAL SUBUNIT PROTEIN BL35M"/>
    <property type="match status" value="1"/>
</dbReference>
<dbReference type="EMBL" id="MF101425">
    <property type="protein sequence ID" value="ARW62918.1"/>
    <property type="molecule type" value="Genomic_DNA"/>
</dbReference>
<accession>A0A1Z1M9Y2</accession>
<dbReference type="PROSITE" id="PS00936">
    <property type="entry name" value="RIBOSOMAL_L35"/>
    <property type="match status" value="1"/>
</dbReference>
<name>A0A1Z1M9Y2_9FLOR</name>
<keyword evidence="2 5" id="KW-0689">Ribosomal protein</keyword>
<feature type="region of interest" description="Disordered" evidence="6">
    <location>
        <begin position="1"/>
        <end position="45"/>
    </location>
</feature>
<dbReference type="SUPFAM" id="SSF143034">
    <property type="entry name" value="L35p-like"/>
    <property type="match status" value="1"/>
</dbReference>
<geneLocation type="chloroplast" evidence="7"/>
<keyword evidence="7" id="KW-0150">Chloroplast</keyword>
<dbReference type="Pfam" id="PF01632">
    <property type="entry name" value="Ribosomal_L35p"/>
    <property type="match status" value="1"/>
</dbReference>
<dbReference type="GO" id="GO:0003735">
    <property type="term" value="F:structural constituent of ribosome"/>
    <property type="evidence" value="ECO:0007669"/>
    <property type="project" value="InterPro"/>
</dbReference>
<keyword evidence="7" id="KW-0934">Plastid</keyword>
<organism evidence="7">
    <name type="scientific">Leptosiphonia brodiei</name>
    <dbReference type="NCBI Taxonomy" id="2608611"/>
    <lineage>
        <taxon>Eukaryota</taxon>
        <taxon>Rhodophyta</taxon>
        <taxon>Florideophyceae</taxon>
        <taxon>Rhodymeniophycidae</taxon>
        <taxon>Ceramiales</taxon>
        <taxon>Rhodomelaceae</taxon>
        <taxon>Polysiphonioideae</taxon>
        <taxon>Leptosiphonia</taxon>
    </lineage>
</organism>
<dbReference type="NCBIfam" id="TIGR00001">
    <property type="entry name" value="rpmI_bact"/>
    <property type="match status" value="1"/>
</dbReference>
<dbReference type="FunFam" id="4.10.410.60:FF:000001">
    <property type="entry name" value="50S ribosomal protein L35"/>
    <property type="match status" value="1"/>
</dbReference>
<dbReference type="InterPro" id="IPR018265">
    <property type="entry name" value="Ribosomal_bL35_CS"/>
</dbReference>
<protein>
    <recommendedName>
        <fullName evidence="4 5">Large ribosomal subunit protein bL35c</fullName>
    </recommendedName>
</protein>
<comment type="subcellular location">
    <subcellularLocation>
        <location evidence="5">Plastid</location>
        <location evidence="5">Chloroplast</location>
    </subcellularLocation>
</comment>
<evidence type="ECO:0000256" key="4">
    <source>
        <dbReference type="ARBA" id="ARBA00072523"/>
    </source>
</evidence>
<evidence type="ECO:0000256" key="3">
    <source>
        <dbReference type="ARBA" id="ARBA00023274"/>
    </source>
</evidence>
<evidence type="ECO:0000256" key="5">
    <source>
        <dbReference type="HAMAP-Rule" id="MF_00514"/>
    </source>
</evidence>
<dbReference type="InterPro" id="IPR021137">
    <property type="entry name" value="Ribosomal_bL35-like"/>
</dbReference>
<proteinExistence type="inferred from homology"/>
<dbReference type="GO" id="GO:0006412">
    <property type="term" value="P:translation"/>
    <property type="evidence" value="ECO:0007669"/>
    <property type="project" value="UniProtKB-UniRule"/>
</dbReference>
<evidence type="ECO:0000256" key="2">
    <source>
        <dbReference type="ARBA" id="ARBA00022980"/>
    </source>
</evidence>
<evidence type="ECO:0000256" key="6">
    <source>
        <dbReference type="SAM" id="MobiDB-lite"/>
    </source>
</evidence>
<dbReference type="PANTHER" id="PTHR33343">
    <property type="entry name" value="54S RIBOSOMAL PROTEIN BL35M"/>
    <property type="match status" value="1"/>
</dbReference>
<gene>
    <name evidence="5 7" type="primary">rpl35</name>
</gene>
<dbReference type="RefSeq" id="YP_009394356.1">
    <property type="nucleotide sequence ID" value="NC_035272.1"/>
</dbReference>
<dbReference type="InterPro" id="IPR001706">
    <property type="entry name" value="Ribosomal_bL35"/>
</dbReference>
<dbReference type="Gene3D" id="4.10.410.60">
    <property type="match status" value="1"/>
</dbReference>
<dbReference type="InterPro" id="IPR037229">
    <property type="entry name" value="Ribosomal_bL35_sf"/>
</dbReference>
<dbReference type="GO" id="GO:0015934">
    <property type="term" value="C:large ribosomal subunit"/>
    <property type="evidence" value="ECO:0007669"/>
    <property type="project" value="TreeGrafter"/>
</dbReference>
<dbReference type="PRINTS" id="PR00064">
    <property type="entry name" value="RIBOSOMALL35"/>
</dbReference>
<keyword evidence="3 5" id="KW-0687">Ribonucleoprotein</keyword>
<sequence>MYKLKTNKSVNKRFKQTSGSKLLKRSCGKSHLLQKKSSNKKRKLRKLNLVNCSDQSNFINSLPYLK</sequence>
<reference evidence="7" key="1">
    <citation type="journal article" date="2017" name="J. Phycol.">
        <title>Analysis of chloroplast genomes and a supermatrix inform reclassification of the Rhodomelaceae (Rhodophyta).</title>
        <authorList>
            <person name="Diaz-Tapia P."/>
            <person name="Maggs C.A."/>
            <person name="West J.A."/>
            <person name="Verbruggen H."/>
        </authorList>
    </citation>
    <scope>NUCLEOTIDE SEQUENCE</scope>
    <source>
        <strain evidence="7">PD516</strain>
    </source>
</reference>
<dbReference type="AlphaFoldDB" id="A0A1Z1M9Y2"/>
<evidence type="ECO:0000256" key="1">
    <source>
        <dbReference type="ARBA" id="ARBA00006598"/>
    </source>
</evidence>
<dbReference type="GO" id="GO:0009507">
    <property type="term" value="C:chloroplast"/>
    <property type="evidence" value="ECO:0007669"/>
    <property type="project" value="UniProtKB-SubCell"/>
</dbReference>
<feature type="compositionally biased region" description="Basic residues" evidence="6">
    <location>
        <begin position="22"/>
        <end position="45"/>
    </location>
</feature>